<organism evidence="1 2">
    <name type="scientific">Aliarcobacter butzleri L348</name>
    <dbReference type="NCBI Taxonomy" id="1447256"/>
    <lineage>
        <taxon>Bacteria</taxon>
        <taxon>Pseudomonadati</taxon>
        <taxon>Campylobacterota</taxon>
        <taxon>Epsilonproteobacteria</taxon>
        <taxon>Campylobacterales</taxon>
        <taxon>Arcobacteraceae</taxon>
        <taxon>Aliarcobacter</taxon>
    </lineage>
</organism>
<accession>A0A0G9K260</accession>
<dbReference type="PATRIC" id="fig|1447256.3.peg.1035"/>
<comment type="caution">
    <text evidence="1">The sequence shown here is derived from an EMBL/GenBank/DDBJ whole genome shotgun (WGS) entry which is preliminary data.</text>
</comment>
<dbReference type="EMBL" id="JAIQ01000083">
    <property type="protein sequence ID" value="KLE00576.1"/>
    <property type="molecule type" value="Genomic_DNA"/>
</dbReference>
<dbReference type="Proteomes" id="UP000035514">
    <property type="component" value="Unassembled WGS sequence"/>
</dbReference>
<dbReference type="RefSeq" id="WP_046996587.1">
    <property type="nucleotide sequence ID" value="NZ_JAIQ01000083.1"/>
</dbReference>
<proteinExistence type="predicted"/>
<protein>
    <submittedName>
        <fullName evidence="1">Uncharacterized protein</fullName>
    </submittedName>
</protein>
<sequence length="97" mass="10936">MAEYLTEQEAEEKIKAIIPGSIKGECIEVIKREPITRLEHNAIFAVIFKHSKENSLLMVEAAKKLSIEEPKLLFSGSEVDEKFDMQNSAVFITAIVK</sequence>
<evidence type="ECO:0000313" key="2">
    <source>
        <dbReference type="Proteomes" id="UP000035514"/>
    </source>
</evidence>
<gene>
    <name evidence="1" type="ORF">AA20_05325</name>
</gene>
<name>A0A0G9K260_9BACT</name>
<dbReference type="AlphaFoldDB" id="A0A0G9K260"/>
<evidence type="ECO:0000313" key="1">
    <source>
        <dbReference type="EMBL" id="KLE00576.1"/>
    </source>
</evidence>
<reference evidence="1 2" key="1">
    <citation type="submission" date="2014-01" db="EMBL/GenBank/DDBJ databases">
        <title>Development of a Comparative Genomic Fingerprinting Assay for High Resolution Genotyping of Arcobacter butzleri.</title>
        <authorList>
            <person name="Webb A.L."/>
            <person name="Inglis G.D."/>
            <person name="Kruczkiewicz P."/>
            <person name="Selinger L.B."/>
            <person name="Taboada E.N."/>
        </authorList>
    </citation>
    <scope>NUCLEOTIDE SEQUENCE [LARGE SCALE GENOMIC DNA]</scope>
    <source>
        <strain evidence="1 2">L348</strain>
    </source>
</reference>